<evidence type="ECO:0000256" key="10">
    <source>
        <dbReference type="SAM" id="Coils"/>
    </source>
</evidence>
<evidence type="ECO:0000256" key="7">
    <source>
        <dbReference type="ARBA" id="ARBA00022840"/>
    </source>
</evidence>
<evidence type="ECO:0000256" key="8">
    <source>
        <dbReference type="ARBA" id="ARBA00022842"/>
    </source>
</evidence>
<dbReference type="PANTHER" id="PTHR12153">
    <property type="entry name" value="SELENOPROTEIN O"/>
    <property type="match status" value="1"/>
</dbReference>
<dbReference type="EMBL" id="DS985242">
    <property type="protein sequence ID" value="EDV27654.1"/>
    <property type="molecule type" value="Genomic_DNA"/>
</dbReference>
<evidence type="ECO:0000256" key="1">
    <source>
        <dbReference type="ARBA" id="ARBA00001946"/>
    </source>
</evidence>
<sequence length="626" mass="71299">MSATLETLNFDNSCLRCLPVENNTEVYPRNVAGACFSYVQPTPVDNPQLVAVSPSAMALLDLSQYELERSEFVHYFSGNLPIKGSRTAAHCYCGHQFGYFSGQLGDGAAMYIGEVVNHKDERWEIQFKGSGLTPYSRHADGRKVLRSSIREFLCSEAMHHLGIPTTRAGSCITSDSEVLRDIYYSGNPIKEKATVILRIAPTFLRFGSFEIFKPLDKITGSMGPSVGRKDILIQLLEYTINTHFPHVAAKYPDSDKERYLAFFEEVVKATAKLVALWQCVGFCHGVLNTDNMSIAGITIDYGPFGFLDVYDPDYVCNASDDGGRYAFINQPEACKWNLSKLAEALASVLPLADSNPVLEKYNELFHKFYLEKMRLKLGLIRKQLPGDEYILSVVHQNKLLFVFFWVGADFTNSFRCLNKLRISEPDRSFSELKACLLSQCTSLKDLKKRSKPSMPQSQLNMLISMIQANPNLITQMGQTALRIKNDLEKLEKLRDLNDLTEDEKRQSDNLIWDGWLKKYQCRLHIEVEHLDVDAIKTERIEVMNSNNPRFILRNYIAHNAIIQAEKGDYSEIRRVLKLLQNPYSSQLNENYQTVDYYHQTGQSNGNNRIFDYDGLPPEWSHDLRVT</sequence>
<evidence type="ECO:0000256" key="6">
    <source>
        <dbReference type="ARBA" id="ARBA00022741"/>
    </source>
</evidence>
<evidence type="ECO:0000256" key="3">
    <source>
        <dbReference type="ARBA" id="ARBA00022679"/>
    </source>
</evidence>
<dbReference type="GO" id="GO:0016779">
    <property type="term" value="F:nucleotidyltransferase activity"/>
    <property type="evidence" value="ECO:0007669"/>
    <property type="project" value="UniProtKB-KW"/>
</dbReference>
<evidence type="ECO:0000313" key="11">
    <source>
        <dbReference type="EMBL" id="EDV27654.1"/>
    </source>
</evidence>
<dbReference type="Proteomes" id="UP000009022">
    <property type="component" value="Unassembled WGS sequence"/>
</dbReference>
<evidence type="ECO:0000256" key="9">
    <source>
        <dbReference type="ARBA" id="ARBA00031547"/>
    </source>
</evidence>
<keyword evidence="3" id="KW-0808">Transferase</keyword>
<feature type="coiled-coil region" evidence="10">
    <location>
        <begin position="483"/>
        <end position="510"/>
    </location>
</feature>
<dbReference type="PANTHER" id="PTHR12153:SF15">
    <property type="entry name" value="PROTEIN ADENYLYLTRANSFERASE SELO, MITOCHONDRIAL"/>
    <property type="match status" value="1"/>
</dbReference>
<keyword evidence="12" id="KW-1185">Reference proteome</keyword>
<dbReference type="GO" id="GO:0046872">
    <property type="term" value="F:metal ion binding"/>
    <property type="evidence" value="ECO:0007669"/>
    <property type="project" value="UniProtKB-KW"/>
</dbReference>
<comment type="cofactor">
    <cofactor evidence="1">
        <name>Mg(2+)</name>
        <dbReference type="ChEBI" id="CHEBI:18420"/>
    </cofactor>
</comment>
<dbReference type="KEGG" id="tad:TRIADDRAFT_21587"/>
<evidence type="ECO:0000256" key="5">
    <source>
        <dbReference type="ARBA" id="ARBA00022723"/>
    </source>
</evidence>
<gene>
    <name evidence="11" type="ORF">TRIADDRAFT_21587</name>
</gene>
<dbReference type="NCBIfam" id="NF000658">
    <property type="entry name" value="PRK00029.1"/>
    <property type="match status" value="1"/>
</dbReference>
<keyword evidence="4" id="KW-0548">Nucleotidyltransferase</keyword>
<protein>
    <recommendedName>
        <fullName evidence="9">Selenoprotein O</fullName>
    </recommendedName>
</protein>
<dbReference type="HAMAP" id="MF_00692">
    <property type="entry name" value="SelO"/>
    <property type="match status" value="1"/>
</dbReference>
<organism evidence="11 12">
    <name type="scientific">Trichoplax adhaerens</name>
    <name type="common">Trichoplax reptans</name>
    <dbReference type="NCBI Taxonomy" id="10228"/>
    <lineage>
        <taxon>Eukaryota</taxon>
        <taxon>Metazoa</taxon>
        <taxon>Placozoa</taxon>
        <taxon>Uniplacotomia</taxon>
        <taxon>Trichoplacea</taxon>
        <taxon>Trichoplacidae</taxon>
        <taxon>Trichoplax</taxon>
    </lineage>
</organism>
<dbReference type="CTD" id="6751260"/>
<dbReference type="OMA" id="LCVTXSS"/>
<dbReference type="GeneID" id="6751260"/>
<dbReference type="eggNOG" id="KOG2542">
    <property type="taxonomic scope" value="Eukaryota"/>
</dbReference>
<dbReference type="Pfam" id="PF02696">
    <property type="entry name" value="SelO"/>
    <property type="match status" value="1"/>
</dbReference>
<dbReference type="RefSeq" id="XP_002109488.1">
    <property type="nucleotide sequence ID" value="XM_002109452.1"/>
</dbReference>
<keyword evidence="10" id="KW-0175">Coiled coil</keyword>
<dbReference type="GO" id="GO:0005524">
    <property type="term" value="F:ATP binding"/>
    <property type="evidence" value="ECO:0007669"/>
    <property type="project" value="UniProtKB-KW"/>
</dbReference>
<reference evidence="11 12" key="1">
    <citation type="journal article" date="2008" name="Nature">
        <title>The Trichoplax genome and the nature of placozoans.</title>
        <authorList>
            <person name="Srivastava M."/>
            <person name="Begovic E."/>
            <person name="Chapman J."/>
            <person name="Putnam N.H."/>
            <person name="Hellsten U."/>
            <person name="Kawashima T."/>
            <person name="Kuo A."/>
            <person name="Mitros T."/>
            <person name="Salamov A."/>
            <person name="Carpenter M.L."/>
            <person name="Signorovitch A.Y."/>
            <person name="Moreno M.A."/>
            <person name="Kamm K."/>
            <person name="Grimwood J."/>
            <person name="Schmutz J."/>
            <person name="Shapiro H."/>
            <person name="Grigoriev I.V."/>
            <person name="Buss L.W."/>
            <person name="Schierwater B."/>
            <person name="Dellaporta S.L."/>
            <person name="Rokhsar D.S."/>
        </authorList>
    </citation>
    <scope>NUCLEOTIDE SEQUENCE [LARGE SCALE GENOMIC DNA]</scope>
    <source>
        <strain evidence="11 12">Grell-BS-1999</strain>
    </source>
</reference>
<keyword evidence="5" id="KW-0479">Metal-binding</keyword>
<proteinExistence type="inferred from homology"/>
<dbReference type="PhylomeDB" id="B3RPL3"/>
<comment type="similarity">
    <text evidence="2">Belongs to the SELO family.</text>
</comment>
<dbReference type="HOGENOM" id="CLU_010245_4_0_1"/>
<accession>B3RPL3</accession>
<keyword evidence="8" id="KW-0460">Magnesium</keyword>
<evidence type="ECO:0000256" key="4">
    <source>
        <dbReference type="ARBA" id="ARBA00022695"/>
    </source>
</evidence>
<dbReference type="OrthoDB" id="10254721at2759"/>
<dbReference type="AlphaFoldDB" id="B3RPL3"/>
<dbReference type="FunCoup" id="B3RPL3">
    <property type="interactions" value="388"/>
</dbReference>
<keyword evidence="7" id="KW-0067">ATP-binding</keyword>
<dbReference type="STRING" id="10228.B3RPL3"/>
<dbReference type="InterPro" id="IPR003846">
    <property type="entry name" value="SelO"/>
</dbReference>
<name>B3RPL3_TRIAD</name>
<keyword evidence="6" id="KW-0547">Nucleotide-binding</keyword>
<evidence type="ECO:0000313" key="12">
    <source>
        <dbReference type="Proteomes" id="UP000009022"/>
    </source>
</evidence>
<dbReference type="InParanoid" id="B3RPL3"/>
<evidence type="ECO:0000256" key="2">
    <source>
        <dbReference type="ARBA" id="ARBA00009747"/>
    </source>
</evidence>